<dbReference type="AlphaFoldDB" id="A0A4R2E354"/>
<sequence>MSKECYEQKAAAIEAIANPVKPNLPISVALEEAEDLYLWVQSDRAALERVGLSWQLVDDLPLRVAACRYTESEWQNHLTTTSDAEKEWLQKRNEAKVLSVDLTRALRFALGRKLNVLGEKKPSSGYMRQAAFIDYCYNIAVLAADYTEQLQAVGFDISRLDGACDNAEHLSVLLARVHTERGEQYILRNQRNRAYTHLKEAVDQIRRCGKFAFASQPERLKGYASAYGRKNRK</sequence>
<dbReference type="Proteomes" id="UP000294830">
    <property type="component" value="Unassembled WGS sequence"/>
</dbReference>
<evidence type="ECO:0000313" key="1">
    <source>
        <dbReference type="EMBL" id="TCN61645.1"/>
    </source>
</evidence>
<gene>
    <name evidence="1" type="ORF">CLV25_1242</name>
</gene>
<reference evidence="1 2" key="1">
    <citation type="submission" date="2019-03" db="EMBL/GenBank/DDBJ databases">
        <title>Genomic Encyclopedia of Archaeal and Bacterial Type Strains, Phase II (KMG-II): from individual species to whole genera.</title>
        <authorList>
            <person name="Goeker M."/>
        </authorList>
    </citation>
    <scope>NUCLEOTIDE SEQUENCE [LARGE SCALE GENOMIC DNA]</scope>
    <source>
        <strain evidence="1 2">RL-C</strain>
    </source>
</reference>
<dbReference type="EMBL" id="SLWB01000024">
    <property type="protein sequence ID" value="TCN61645.1"/>
    <property type="molecule type" value="Genomic_DNA"/>
</dbReference>
<name>A0A4R2E354_9BACT</name>
<accession>A0A4R2E354</accession>
<dbReference type="RefSeq" id="WP_131840586.1">
    <property type="nucleotide sequence ID" value="NZ_SLWB01000024.1"/>
</dbReference>
<comment type="caution">
    <text evidence="1">The sequence shown here is derived from an EMBL/GenBank/DDBJ whole genome shotgun (WGS) entry which is preliminary data.</text>
</comment>
<evidence type="ECO:0000313" key="2">
    <source>
        <dbReference type="Proteomes" id="UP000294830"/>
    </source>
</evidence>
<dbReference type="OrthoDB" id="1115578at2"/>
<keyword evidence="2" id="KW-1185">Reference proteome</keyword>
<protein>
    <submittedName>
        <fullName evidence="1">Uncharacterized protein</fullName>
    </submittedName>
</protein>
<organism evidence="1 2">
    <name type="scientific">Acetobacteroides hydrogenigenes</name>
    <dbReference type="NCBI Taxonomy" id="979970"/>
    <lineage>
        <taxon>Bacteria</taxon>
        <taxon>Pseudomonadati</taxon>
        <taxon>Bacteroidota</taxon>
        <taxon>Bacteroidia</taxon>
        <taxon>Bacteroidales</taxon>
        <taxon>Rikenellaceae</taxon>
        <taxon>Acetobacteroides</taxon>
    </lineage>
</organism>
<proteinExistence type="predicted"/>